<comment type="caution">
    <text evidence="2">The sequence shown here is derived from an EMBL/GenBank/DDBJ whole genome shotgun (WGS) entry which is preliminary data.</text>
</comment>
<feature type="transmembrane region" description="Helical" evidence="1">
    <location>
        <begin position="12"/>
        <end position="31"/>
    </location>
</feature>
<protein>
    <submittedName>
        <fullName evidence="2">Uncharacterized protein</fullName>
    </submittedName>
</protein>
<dbReference type="Proteomes" id="UP000639396">
    <property type="component" value="Unassembled WGS sequence"/>
</dbReference>
<feature type="transmembrane region" description="Helical" evidence="1">
    <location>
        <begin position="52"/>
        <end position="71"/>
    </location>
</feature>
<keyword evidence="1" id="KW-0472">Membrane</keyword>
<organism evidence="2 3">
    <name type="scientific">Paenibacillus oceani</name>
    <dbReference type="NCBI Taxonomy" id="2772510"/>
    <lineage>
        <taxon>Bacteria</taxon>
        <taxon>Bacillati</taxon>
        <taxon>Bacillota</taxon>
        <taxon>Bacilli</taxon>
        <taxon>Bacillales</taxon>
        <taxon>Paenibacillaceae</taxon>
        <taxon>Paenibacillus</taxon>
    </lineage>
</organism>
<keyword evidence="1" id="KW-0812">Transmembrane</keyword>
<accession>A0A927CFD1</accession>
<evidence type="ECO:0000313" key="2">
    <source>
        <dbReference type="EMBL" id="MBD2865917.1"/>
    </source>
</evidence>
<dbReference type="RefSeq" id="WP_190931538.1">
    <property type="nucleotide sequence ID" value="NZ_JACXJA010000049.1"/>
</dbReference>
<proteinExistence type="predicted"/>
<evidence type="ECO:0000313" key="3">
    <source>
        <dbReference type="Proteomes" id="UP000639396"/>
    </source>
</evidence>
<reference evidence="2" key="1">
    <citation type="submission" date="2020-09" db="EMBL/GenBank/DDBJ databases">
        <title>A novel bacterium of genus Paenibacillus, isolated from South China Sea.</title>
        <authorList>
            <person name="Huang H."/>
            <person name="Mo K."/>
            <person name="Hu Y."/>
        </authorList>
    </citation>
    <scope>NUCLEOTIDE SEQUENCE</scope>
    <source>
        <strain evidence="2">IB182363</strain>
    </source>
</reference>
<keyword evidence="1" id="KW-1133">Transmembrane helix</keyword>
<feature type="transmembrane region" description="Helical" evidence="1">
    <location>
        <begin position="77"/>
        <end position="99"/>
    </location>
</feature>
<name>A0A927CFD1_9BACL</name>
<dbReference type="EMBL" id="JACXJA010000049">
    <property type="protein sequence ID" value="MBD2865917.1"/>
    <property type="molecule type" value="Genomic_DNA"/>
</dbReference>
<keyword evidence="3" id="KW-1185">Reference proteome</keyword>
<dbReference type="AlphaFoldDB" id="A0A927CFD1"/>
<sequence length="236" mass="26733">MNYQAKPSVHGCLVFIGCTLFFPIGVFFLLFRIYKHRHANHLKIDDIKLISVSLMVVWAFMSFVYMVAMVQEYPGDVVLFAVITFLFLALPGVLLGLWARRKERKLHQMYTYYENLIVHKHIASIDRIADMTKQNAHTVMNDICHMIYTGRLPGAFVDSYSREVLFRNAHADPHRHDVNIVIETGYSRMQAAPAAAPVKKETAPAVKVVECSGCGYKTELVQGQSKECEYCGSPVG</sequence>
<dbReference type="PROSITE" id="PS51257">
    <property type="entry name" value="PROKAR_LIPOPROTEIN"/>
    <property type="match status" value="1"/>
</dbReference>
<gene>
    <name evidence="2" type="ORF">IDH45_28430</name>
</gene>
<evidence type="ECO:0000256" key="1">
    <source>
        <dbReference type="SAM" id="Phobius"/>
    </source>
</evidence>